<dbReference type="PANTHER" id="PTHR10894">
    <property type="entry name" value="NUCLEOLAR PROTEIN 5 NUCLEOLAR PROTEIN NOP5 NOP58"/>
    <property type="match status" value="1"/>
</dbReference>
<name>A0A8S3E5U9_9BILA</name>
<evidence type="ECO:0000259" key="1">
    <source>
        <dbReference type="Pfam" id="PF08156"/>
    </source>
</evidence>
<dbReference type="GO" id="GO:0030515">
    <property type="term" value="F:snoRNA binding"/>
    <property type="evidence" value="ECO:0007669"/>
    <property type="project" value="InterPro"/>
</dbReference>
<dbReference type="EMBL" id="CAJOBI010217064">
    <property type="protein sequence ID" value="CAF5032270.1"/>
    <property type="molecule type" value="Genomic_DNA"/>
</dbReference>
<dbReference type="GO" id="GO:0032040">
    <property type="term" value="C:small-subunit processome"/>
    <property type="evidence" value="ECO:0007669"/>
    <property type="project" value="InterPro"/>
</dbReference>
<sequence length="165" mass="18341">MLVLFETSAGYAVFKLLDEKKLQETKNLYADFESPEKAATVLKLVHFEKFEDTTQALAAATATVEGKISKPLKKLLKHLVDPDVQEKLLVADSTLGKAIKEKFSFDCIANSSVQDLMRVIRSQADSLLQIDEKELAAMRIGLAHSSLAVNCTSLIRFDYDDEKST</sequence>
<dbReference type="InterPro" id="IPR045056">
    <property type="entry name" value="Nop56/Nop58"/>
</dbReference>
<reference evidence="2" key="1">
    <citation type="submission" date="2021-02" db="EMBL/GenBank/DDBJ databases">
        <authorList>
            <person name="Nowell W R."/>
        </authorList>
    </citation>
    <scope>NUCLEOTIDE SEQUENCE</scope>
</reference>
<gene>
    <name evidence="2" type="ORF">SMN809_LOCUS58187</name>
</gene>
<dbReference type="Pfam" id="PF08156">
    <property type="entry name" value="NOP5NT"/>
    <property type="match status" value="1"/>
</dbReference>
<dbReference type="Proteomes" id="UP000676336">
    <property type="component" value="Unassembled WGS sequence"/>
</dbReference>
<dbReference type="PANTHER" id="PTHR10894:SF1">
    <property type="entry name" value="NUCLEOLAR PROTEIN 58"/>
    <property type="match status" value="1"/>
</dbReference>
<proteinExistence type="predicted"/>
<dbReference type="GO" id="GO:0031428">
    <property type="term" value="C:box C/D methylation guide snoRNP complex"/>
    <property type="evidence" value="ECO:0007669"/>
    <property type="project" value="InterPro"/>
</dbReference>
<organism evidence="2 3">
    <name type="scientific">Rotaria magnacalcarata</name>
    <dbReference type="NCBI Taxonomy" id="392030"/>
    <lineage>
        <taxon>Eukaryota</taxon>
        <taxon>Metazoa</taxon>
        <taxon>Spiralia</taxon>
        <taxon>Gnathifera</taxon>
        <taxon>Rotifera</taxon>
        <taxon>Eurotatoria</taxon>
        <taxon>Bdelloidea</taxon>
        <taxon>Philodinida</taxon>
        <taxon>Philodinidae</taxon>
        <taxon>Rotaria</taxon>
    </lineage>
</organism>
<evidence type="ECO:0000313" key="2">
    <source>
        <dbReference type="EMBL" id="CAF5032270.1"/>
    </source>
</evidence>
<dbReference type="InterPro" id="IPR012974">
    <property type="entry name" value="NOP58/56_N"/>
</dbReference>
<accession>A0A8S3E5U9</accession>
<comment type="caution">
    <text evidence="2">The sequence shown here is derived from an EMBL/GenBank/DDBJ whole genome shotgun (WGS) entry which is preliminary data.</text>
</comment>
<feature type="non-terminal residue" evidence="2">
    <location>
        <position position="1"/>
    </location>
</feature>
<dbReference type="AlphaFoldDB" id="A0A8S3E5U9"/>
<feature type="domain" description="Nucleolar protein 58/56 N-terminal" evidence="1">
    <location>
        <begin position="2"/>
        <end position="66"/>
    </location>
</feature>
<evidence type="ECO:0000313" key="3">
    <source>
        <dbReference type="Proteomes" id="UP000676336"/>
    </source>
</evidence>
<protein>
    <recommendedName>
        <fullName evidence="1">Nucleolar protein 58/56 N-terminal domain-containing protein</fullName>
    </recommendedName>
</protein>